<proteinExistence type="predicted"/>
<dbReference type="OrthoDB" id="10256743at2759"/>
<comment type="caution">
    <text evidence="2">The sequence shown here is derived from an EMBL/GenBank/DDBJ whole genome shotgun (WGS) entry which is preliminary data.</text>
</comment>
<name>A0A4V2MXI8_9APHY</name>
<evidence type="ECO:0000313" key="3">
    <source>
        <dbReference type="Proteomes" id="UP000292702"/>
    </source>
</evidence>
<sequence length="439" mass="47953">MEGTQATTTTPASAPAPTDNGPIPMSFPAILRAPGLSDRFAHLRSGLNGVAATAPKKSSSNKRDEKAGKRWVRRKDNARFAGNPHIVAASSRDYQLRPPSTRTTFPEPLPIYLSRNTLVPSAHPGLREPHSANAGRFSMSLKGMRRDLRKAGPRAQVLAGEIEEEVVGWLRRGGVVLDPDANEAAEGMRTPVGTTGGIVEVSRTPLQLVWLIEDDAFARYVVHCCARYHSIVSFSKDTSGQRLTYLLRPNVTRPDNYAATALATPPATESEMSIYEVESDFTDTDLRSDAASIRSSSHNVNNDSDMDDAPPPRSLDLDGLSDIAESAPNSPARSGDEWSVLGDSSDYEGDHDLASSVGSLSLQDSFTFTEHRTPRPLAPGLRQTPLRSHIWEHRNRRSASSPSRSPARRAPPRQFRPRVDPPPVGAKPSERSFYDFLYA</sequence>
<feature type="region of interest" description="Disordered" evidence="1">
    <location>
        <begin position="51"/>
        <end position="70"/>
    </location>
</feature>
<keyword evidence="3" id="KW-1185">Reference proteome</keyword>
<reference evidence="2 3" key="1">
    <citation type="submission" date="2018-11" db="EMBL/GenBank/DDBJ databases">
        <title>Genome assembly of Steccherinum ochraceum LE-BIN_3174, the white-rot fungus of the Steccherinaceae family (The Residual Polyporoid clade, Polyporales, Basidiomycota).</title>
        <authorList>
            <person name="Fedorova T.V."/>
            <person name="Glazunova O.A."/>
            <person name="Landesman E.O."/>
            <person name="Moiseenko K.V."/>
            <person name="Psurtseva N.V."/>
            <person name="Savinova O.S."/>
            <person name="Shakhova N.V."/>
            <person name="Tyazhelova T.V."/>
            <person name="Vasina D.V."/>
        </authorList>
    </citation>
    <scope>NUCLEOTIDE SEQUENCE [LARGE SCALE GENOMIC DNA]</scope>
    <source>
        <strain evidence="2 3">LE-BIN_3174</strain>
    </source>
</reference>
<organism evidence="2 3">
    <name type="scientific">Steccherinum ochraceum</name>
    <dbReference type="NCBI Taxonomy" id="92696"/>
    <lineage>
        <taxon>Eukaryota</taxon>
        <taxon>Fungi</taxon>
        <taxon>Dikarya</taxon>
        <taxon>Basidiomycota</taxon>
        <taxon>Agaricomycotina</taxon>
        <taxon>Agaricomycetes</taxon>
        <taxon>Polyporales</taxon>
        <taxon>Steccherinaceae</taxon>
        <taxon>Steccherinum</taxon>
    </lineage>
</organism>
<feature type="compositionally biased region" description="Polar residues" evidence="1">
    <location>
        <begin position="293"/>
        <end position="303"/>
    </location>
</feature>
<dbReference type="STRING" id="92696.A0A4V2MXI8"/>
<evidence type="ECO:0000313" key="2">
    <source>
        <dbReference type="EMBL" id="TCD70327.1"/>
    </source>
</evidence>
<feature type="region of interest" description="Disordered" evidence="1">
    <location>
        <begin position="1"/>
        <end position="27"/>
    </location>
</feature>
<accession>A0A4V2MXI8</accession>
<dbReference type="AlphaFoldDB" id="A0A4V2MXI8"/>
<evidence type="ECO:0000256" key="1">
    <source>
        <dbReference type="SAM" id="MobiDB-lite"/>
    </source>
</evidence>
<feature type="region of interest" description="Disordered" evidence="1">
    <location>
        <begin position="292"/>
        <end position="352"/>
    </location>
</feature>
<feature type="region of interest" description="Disordered" evidence="1">
    <location>
        <begin position="371"/>
        <end position="431"/>
    </location>
</feature>
<feature type="compositionally biased region" description="Basic and acidic residues" evidence="1">
    <location>
        <begin position="61"/>
        <end position="70"/>
    </location>
</feature>
<gene>
    <name evidence="2" type="ORF">EIP91_003956</name>
</gene>
<feature type="compositionally biased region" description="Low complexity" evidence="1">
    <location>
        <begin position="1"/>
        <end position="18"/>
    </location>
</feature>
<dbReference type="Proteomes" id="UP000292702">
    <property type="component" value="Unassembled WGS sequence"/>
</dbReference>
<protein>
    <submittedName>
        <fullName evidence="2">Uncharacterized protein</fullName>
    </submittedName>
</protein>
<dbReference type="EMBL" id="RWJN01000023">
    <property type="protein sequence ID" value="TCD70327.1"/>
    <property type="molecule type" value="Genomic_DNA"/>
</dbReference>